<dbReference type="CDD" id="cd08505">
    <property type="entry name" value="PBP2_NikA_DppA_OppA_like_18"/>
    <property type="match status" value="1"/>
</dbReference>
<organism evidence="6 7">
    <name type="scientific">Aquirhabdus parva</name>
    <dbReference type="NCBI Taxonomy" id="2283318"/>
    <lineage>
        <taxon>Bacteria</taxon>
        <taxon>Pseudomonadati</taxon>
        <taxon>Pseudomonadota</taxon>
        <taxon>Gammaproteobacteria</taxon>
        <taxon>Moraxellales</taxon>
        <taxon>Moraxellaceae</taxon>
        <taxon>Aquirhabdus</taxon>
    </lineage>
</organism>
<keyword evidence="7" id="KW-1185">Reference proteome</keyword>
<dbReference type="GO" id="GO:1904680">
    <property type="term" value="F:peptide transmembrane transporter activity"/>
    <property type="evidence" value="ECO:0007669"/>
    <property type="project" value="TreeGrafter"/>
</dbReference>
<evidence type="ECO:0000313" key="7">
    <source>
        <dbReference type="Proteomes" id="UP000253940"/>
    </source>
</evidence>
<gene>
    <name evidence="6" type="ORF">HYN46_02765</name>
</gene>
<accession>A0A345P3N5</accession>
<dbReference type="SUPFAM" id="SSF53850">
    <property type="entry name" value="Periplasmic binding protein-like II"/>
    <property type="match status" value="1"/>
</dbReference>
<evidence type="ECO:0000256" key="4">
    <source>
        <dbReference type="ARBA" id="ARBA00022729"/>
    </source>
</evidence>
<evidence type="ECO:0000256" key="3">
    <source>
        <dbReference type="ARBA" id="ARBA00022448"/>
    </source>
</evidence>
<evidence type="ECO:0000313" key="6">
    <source>
        <dbReference type="EMBL" id="AXI01894.1"/>
    </source>
</evidence>
<dbReference type="KEGG" id="mbah:HYN46_02765"/>
<protein>
    <submittedName>
        <fullName evidence="6">Heme-binding protein</fullName>
    </submittedName>
</protein>
<dbReference type="OrthoDB" id="9801912at2"/>
<dbReference type="RefSeq" id="WP_114898004.1">
    <property type="nucleotide sequence ID" value="NZ_CP031222.1"/>
</dbReference>
<dbReference type="PANTHER" id="PTHR30290">
    <property type="entry name" value="PERIPLASMIC BINDING COMPONENT OF ABC TRANSPORTER"/>
    <property type="match status" value="1"/>
</dbReference>
<dbReference type="Gene3D" id="3.10.105.10">
    <property type="entry name" value="Dipeptide-binding Protein, Domain 3"/>
    <property type="match status" value="1"/>
</dbReference>
<evidence type="ECO:0000256" key="1">
    <source>
        <dbReference type="ARBA" id="ARBA00004196"/>
    </source>
</evidence>
<keyword evidence="4" id="KW-0732">Signal</keyword>
<dbReference type="GO" id="GO:0015833">
    <property type="term" value="P:peptide transport"/>
    <property type="evidence" value="ECO:0007669"/>
    <property type="project" value="TreeGrafter"/>
</dbReference>
<dbReference type="InterPro" id="IPR030678">
    <property type="entry name" value="Peptide/Ni-bd"/>
</dbReference>
<feature type="domain" description="Solute-binding protein family 5" evidence="5">
    <location>
        <begin position="73"/>
        <end position="508"/>
    </location>
</feature>
<dbReference type="AlphaFoldDB" id="A0A345P3N5"/>
<dbReference type="InterPro" id="IPR039424">
    <property type="entry name" value="SBP_5"/>
</dbReference>
<reference evidence="6 7" key="1">
    <citation type="submission" date="2018-07" db="EMBL/GenBank/DDBJ databases">
        <title>Genome sequencing of Moraxellaceae gen. HYN0046.</title>
        <authorList>
            <person name="Kim M."/>
            <person name="Yi H."/>
        </authorList>
    </citation>
    <scope>NUCLEOTIDE SEQUENCE [LARGE SCALE GENOMIC DNA]</scope>
    <source>
        <strain evidence="6 7">HYN0046</strain>
    </source>
</reference>
<dbReference type="Pfam" id="PF00496">
    <property type="entry name" value="SBP_bac_5"/>
    <property type="match status" value="1"/>
</dbReference>
<dbReference type="Gene3D" id="3.40.190.10">
    <property type="entry name" value="Periplasmic binding protein-like II"/>
    <property type="match status" value="1"/>
</dbReference>
<dbReference type="GO" id="GO:0043190">
    <property type="term" value="C:ATP-binding cassette (ABC) transporter complex"/>
    <property type="evidence" value="ECO:0007669"/>
    <property type="project" value="InterPro"/>
</dbReference>
<comment type="similarity">
    <text evidence="2">Belongs to the bacterial solute-binding protein 5 family.</text>
</comment>
<dbReference type="InterPro" id="IPR000914">
    <property type="entry name" value="SBP_5_dom"/>
</dbReference>
<dbReference type="PANTHER" id="PTHR30290:SF10">
    <property type="entry name" value="PERIPLASMIC OLIGOPEPTIDE-BINDING PROTEIN-RELATED"/>
    <property type="match status" value="1"/>
</dbReference>
<dbReference type="EMBL" id="CP031222">
    <property type="protein sequence ID" value="AXI01894.1"/>
    <property type="molecule type" value="Genomic_DNA"/>
</dbReference>
<dbReference type="PIRSF" id="PIRSF002741">
    <property type="entry name" value="MppA"/>
    <property type="match status" value="1"/>
</dbReference>
<keyword evidence="3" id="KW-0813">Transport</keyword>
<evidence type="ECO:0000259" key="5">
    <source>
        <dbReference type="Pfam" id="PF00496"/>
    </source>
</evidence>
<name>A0A345P3N5_9GAMM</name>
<dbReference type="GO" id="GO:0030288">
    <property type="term" value="C:outer membrane-bounded periplasmic space"/>
    <property type="evidence" value="ECO:0007669"/>
    <property type="project" value="UniProtKB-ARBA"/>
</dbReference>
<sequence length="592" mass="67314">MLLAGLVCGLSVQSAVAEKPTNPADPAKVLRFVFIAAETGYDPAVVNDLYSSHVVYAINEGLFTYDYLARPAKLVPRTAEALPEVTDGGRTYTIRLKKGIYFTPDPAFGGKKRELTMADYVYSYERLLDPKIHSPNGWMFEGKIKGMDQLIADAKKTGKFDYDRKVEGFELIDRYTLRIHLTKPDFNLGMILAHQPAGAVAREVIEKYADGSGWVMSHPVGTGAYQLEKWVPGSRTTLVANPQYRGYIWDFKAGTDPEDQKIVAQMKGKHMPQIGRVEIYDMIEDQSRWLAFQNDEVDQFQLEGPLVPQALENGKLKPELVKKGVQLSRIVDPEQSDYYWNMKDPIVGGLTKDKIALRRAIGMAHDVKQEIQVVWNGDAVPLEYPIPPGVVGYDPNYKSSIQYDPDAANLLLDKYGYKIGPDGWRTLPDGKPLVIHYSVRAGSASQEQSEMWKKTYDKIHIHMIGDVKPFPEILKAEKQCKLQSRTNPWFADYPDGDNFMQLFYGPNTYATNNGCSIIPEYDKLYEQSQQMPAGPERDVLYHKMARILEVYMPYRMGYARYRNMLSQPRVMGYKKHPVVHGEWEFMDIDKTK</sequence>
<dbReference type="Proteomes" id="UP000253940">
    <property type="component" value="Chromosome"/>
</dbReference>
<evidence type="ECO:0000256" key="2">
    <source>
        <dbReference type="ARBA" id="ARBA00005695"/>
    </source>
</evidence>
<proteinExistence type="inferred from homology"/>
<comment type="subcellular location">
    <subcellularLocation>
        <location evidence="1">Cell envelope</location>
    </subcellularLocation>
</comment>